<keyword evidence="3" id="KW-1185">Reference proteome</keyword>
<gene>
    <name evidence="2" type="ORF">PQO05_22090</name>
</gene>
<dbReference type="Proteomes" id="UP001216139">
    <property type="component" value="Chromosome"/>
</dbReference>
<dbReference type="RefSeq" id="WP_273629620.1">
    <property type="nucleotide sequence ID" value="NZ_CP117167.1"/>
</dbReference>
<proteinExistence type="predicted"/>
<keyword evidence="1" id="KW-0732">Signal</keyword>
<protein>
    <recommendedName>
        <fullName evidence="4">DUF4270 family protein</fullName>
    </recommendedName>
</protein>
<name>A0ABY7T582_9SPHI</name>
<evidence type="ECO:0000256" key="1">
    <source>
        <dbReference type="SAM" id="SignalP"/>
    </source>
</evidence>
<feature type="chain" id="PRO_5045937046" description="DUF4270 family protein" evidence="1">
    <location>
        <begin position="27"/>
        <end position="361"/>
    </location>
</feature>
<evidence type="ECO:0000313" key="3">
    <source>
        <dbReference type="Proteomes" id="UP001216139"/>
    </source>
</evidence>
<reference evidence="2 3" key="1">
    <citation type="submission" date="2023-02" db="EMBL/GenBank/DDBJ databases">
        <title>Genome sequence of Mucilaginibacter jinjuensis strain KACC 16571.</title>
        <authorList>
            <person name="Kim S."/>
            <person name="Heo J."/>
            <person name="Kwon S.-W."/>
        </authorList>
    </citation>
    <scope>NUCLEOTIDE SEQUENCE [LARGE SCALE GENOMIC DNA]</scope>
    <source>
        <strain evidence="2 3">KACC 16571</strain>
    </source>
</reference>
<feature type="signal peptide" evidence="1">
    <location>
        <begin position="1"/>
        <end position="26"/>
    </location>
</feature>
<evidence type="ECO:0000313" key="2">
    <source>
        <dbReference type="EMBL" id="WCT11433.1"/>
    </source>
</evidence>
<evidence type="ECO:0008006" key="4">
    <source>
        <dbReference type="Google" id="ProtNLM"/>
    </source>
</evidence>
<dbReference type="EMBL" id="CP117167">
    <property type="protein sequence ID" value="WCT11433.1"/>
    <property type="molecule type" value="Genomic_DNA"/>
</dbReference>
<organism evidence="2 3">
    <name type="scientific">Mucilaginibacter jinjuensis</name>
    <dbReference type="NCBI Taxonomy" id="1176721"/>
    <lineage>
        <taxon>Bacteria</taxon>
        <taxon>Pseudomonadati</taxon>
        <taxon>Bacteroidota</taxon>
        <taxon>Sphingobacteriia</taxon>
        <taxon>Sphingobacteriales</taxon>
        <taxon>Sphingobacteriaceae</taxon>
        <taxon>Mucilaginibacter</taxon>
    </lineage>
</organism>
<dbReference type="PROSITE" id="PS51257">
    <property type="entry name" value="PROKAR_LIPOPROTEIN"/>
    <property type="match status" value="1"/>
</dbReference>
<accession>A0ABY7T582</accession>
<sequence>MKQPYTRLSRLLALGLSFLLFLTSCKKDNTQQPETSYATLGLYELQLSDADHLLLMHITQVGNQPIDDYSRFDTGSTGLVLDADGMLPASMFNASGFTISGDSLVYSGITVTNKRDTVSYGIAGLSTVHLYGNIAYATVKLGDDNGHVTTTRLPFLIYYKCVSGESGETLPPHSFDVFGVSVLDGPGVILNSPLRHFKLPAYLASGFKLGSLNFKALITDKVTYVPGLLTIGLTKQQLFSSGFISHPIASETNALIEATVQYDGNPAASYATFDTGSSGFSNLETGIKGNNNTILSGDDKITLSTRHGFNYNYMAGVNSNPTAVQTTPYPNSDVNIFSINFFDHHEYLLNYENYSVGLKNN</sequence>